<proteinExistence type="predicted"/>
<dbReference type="EMBL" id="PVZC01000002">
    <property type="protein sequence ID" value="PRY00692.1"/>
    <property type="molecule type" value="Genomic_DNA"/>
</dbReference>
<protein>
    <submittedName>
        <fullName evidence="1">Uncharacterized protein</fullName>
    </submittedName>
</protein>
<dbReference type="OrthoDB" id="5082479at2"/>
<dbReference type="RefSeq" id="WP_146159388.1">
    <property type="nucleotide sequence ID" value="NZ_PVZC01000002.1"/>
</dbReference>
<keyword evidence="2" id="KW-1185">Reference proteome</keyword>
<evidence type="ECO:0000313" key="2">
    <source>
        <dbReference type="Proteomes" id="UP000237846"/>
    </source>
</evidence>
<dbReference type="AlphaFoldDB" id="A0A2T0QA57"/>
<evidence type="ECO:0000313" key="1">
    <source>
        <dbReference type="EMBL" id="PRY00692.1"/>
    </source>
</evidence>
<comment type="caution">
    <text evidence="1">The sequence shown here is derived from an EMBL/GenBank/DDBJ whole genome shotgun (WGS) entry which is preliminary data.</text>
</comment>
<organism evidence="1 2">
    <name type="scientific">Allonocardiopsis opalescens</name>
    <dbReference type="NCBI Taxonomy" id="1144618"/>
    <lineage>
        <taxon>Bacteria</taxon>
        <taxon>Bacillati</taxon>
        <taxon>Actinomycetota</taxon>
        <taxon>Actinomycetes</taxon>
        <taxon>Streptosporangiales</taxon>
        <taxon>Allonocardiopsis</taxon>
    </lineage>
</organism>
<gene>
    <name evidence="1" type="ORF">CLV72_102323</name>
</gene>
<dbReference type="Pfam" id="PF21848">
    <property type="entry name" value="DUF6907"/>
    <property type="match status" value="1"/>
</dbReference>
<sequence>MNNATPNPEIPAATRPGWLTGPCPAWCDGRHDESDGPDDRLHHGEFVAVPMSLLAQWKDSDPGEPGGWHLQMCETSLEQGYREAEPRVLIWLRAMSEEEHVDFLTVDEAEEFAHAILDQVRQARDGGPSQRSA</sequence>
<accession>A0A2T0QA57</accession>
<dbReference type="Proteomes" id="UP000237846">
    <property type="component" value="Unassembled WGS sequence"/>
</dbReference>
<name>A0A2T0QA57_9ACTN</name>
<dbReference type="InterPro" id="IPR054202">
    <property type="entry name" value="DUF6907"/>
</dbReference>
<reference evidence="1 2" key="1">
    <citation type="submission" date="2018-03" db="EMBL/GenBank/DDBJ databases">
        <title>Genomic Encyclopedia of Archaeal and Bacterial Type Strains, Phase II (KMG-II): from individual species to whole genera.</title>
        <authorList>
            <person name="Goeker M."/>
        </authorList>
    </citation>
    <scope>NUCLEOTIDE SEQUENCE [LARGE SCALE GENOMIC DNA]</scope>
    <source>
        <strain evidence="1 2">DSM 45601</strain>
    </source>
</reference>